<organism evidence="2 3">
    <name type="scientific">Trapa natans</name>
    <name type="common">Water chestnut</name>
    <dbReference type="NCBI Taxonomy" id="22666"/>
    <lineage>
        <taxon>Eukaryota</taxon>
        <taxon>Viridiplantae</taxon>
        <taxon>Streptophyta</taxon>
        <taxon>Embryophyta</taxon>
        <taxon>Tracheophyta</taxon>
        <taxon>Spermatophyta</taxon>
        <taxon>Magnoliopsida</taxon>
        <taxon>eudicotyledons</taxon>
        <taxon>Gunneridae</taxon>
        <taxon>Pentapetalae</taxon>
        <taxon>rosids</taxon>
        <taxon>malvids</taxon>
        <taxon>Myrtales</taxon>
        <taxon>Lythraceae</taxon>
        <taxon>Trapa</taxon>
    </lineage>
</organism>
<dbReference type="AlphaFoldDB" id="A0AAN7M8I1"/>
<accession>A0AAN7M8I1</accession>
<reference evidence="2 3" key="1">
    <citation type="journal article" date="2023" name="Hortic Res">
        <title>Pangenome of water caltrop reveals structural variations and asymmetric subgenome divergence after allopolyploidization.</title>
        <authorList>
            <person name="Zhang X."/>
            <person name="Chen Y."/>
            <person name="Wang L."/>
            <person name="Yuan Y."/>
            <person name="Fang M."/>
            <person name="Shi L."/>
            <person name="Lu R."/>
            <person name="Comes H.P."/>
            <person name="Ma Y."/>
            <person name="Chen Y."/>
            <person name="Huang G."/>
            <person name="Zhou Y."/>
            <person name="Zheng Z."/>
            <person name="Qiu Y."/>
        </authorList>
    </citation>
    <scope>NUCLEOTIDE SEQUENCE [LARGE SCALE GENOMIC DNA]</scope>
    <source>
        <strain evidence="2">F231</strain>
    </source>
</reference>
<gene>
    <name evidence="2" type="ORF">SAY86_022291</name>
</gene>
<dbReference type="Proteomes" id="UP001346149">
    <property type="component" value="Unassembled WGS sequence"/>
</dbReference>
<proteinExistence type="predicted"/>
<evidence type="ECO:0000313" key="2">
    <source>
        <dbReference type="EMBL" id="KAK4791856.1"/>
    </source>
</evidence>
<keyword evidence="3" id="KW-1185">Reference proteome</keyword>
<protein>
    <submittedName>
        <fullName evidence="2">Uncharacterized protein</fullName>
    </submittedName>
</protein>
<evidence type="ECO:0000313" key="3">
    <source>
        <dbReference type="Proteomes" id="UP001346149"/>
    </source>
</evidence>
<feature type="region of interest" description="Disordered" evidence="1">
    <location>
        <begin position="59"/>
        <end position="103"/>
    </location>
</feature>
<name>A0AAN7M8I1_TRANT</name>
<sequence length="231" mass="23455">MAQSRLNVLSSLEKFYTCDDDAKELLPKADADCPNAGEEPKLKEGVLELLKPIAEMPKAGLPEEPKAGVLEPPNAGVLEDPKAGVLDAPNAPPNAGVLVDAPNADPVLPNTEVGLEPKEGAVVDPKAGVLAPPKEGVLVAPKPGVLVAPKPGVFAAPNAGVLLDPKAGVLEAPKTGVEVAPNGGVEEPNGEAPKFPVPKAGCDGCPVLPKGFVCPGVDPKPPKAGFESKIK</sequence>
<comment type="caution">
    <text evidence="2">The sequence shown here is derived from an EMBL/GenBank/DDBJ whole genome shotgun (WGS) entry which is preliminary data.</text>
</comment>
<evidence type="ECO:0000256" key="1">
    <source>
        <dbReference type="SAM" id="MobiDB-lite"/>
    </source>
</evidence>
<dbReference type="EMBL" id="JAXQNO010000008">
    <property type="protein sequence ID" value="KAK4791856.1"/>
    <property type="molecule type" value="Genomic_DNA"/>
</dbReference>